<evidence type="ECO:0008006" key="3">
    <source>
        <dbReference type="Google" id="ProtNLM"/>
    </source>
</evidence>
<dbReference type="EMBL" id="BMAT01008407">
    <property type="protein sequence ID" value="GFR84550.1"/>
    <property type="molecule type" value="Genomic_DNA"/>
</dbReference>
<name>A0AAV4GHI5_9GAST</name>
<sequence>MSPKDNGHVEEIMKSIVYRKKDVDGEKVEWLKIQWLRLRKDEPFKVFFKYSSDDSTPFRCLDIGKRSPRERRVSLTCLSGTLPQLYLNGHPIKAAKYRDLQSFIPMVHHAFYRSLLQDGSCDPDADAENDIVYIEDDDAQ</sequence>
<gene>
    <name evidence="1" type="ORF">ElyMa_004153300</name>
</gene>
<dbReference type="AlphaFoldDB" id="A0AAV4GHI5"/>
<dbReference type="Proteomes" id="UP000762676">
    <property type="component" value="Unassembled WGS sequence"/>
</dbReference>
<accession>A0AAV4GHI5</accession>
<proteinExistence type="predicted"/>
<evidence type="ECO:0000313" key="1">
    <source>
        <dbReference type="EMBL" id="GFR84550.1"/>
    </source>
</evidence>
<evidence type="ECO:0000313" key="2">
    <source>
        <dbReference type="Proteomes" id="UP000762676"/>
    </source>
</evidence>
<organism evidence="1 2">
    <name type="scientific">Elysia marginata</name>
    <dbReference type="NCBI Taxonomy" id="1093978"/>
    <lineage>
        <taxon>Eukaryota</taxon>
        <taxon>Metazoa</taxon>
        <taxon>Spiralia</taxon>
        <taxon>Lophotrochozoa</taxon>
        <taxon>Mollusca</taxon>
        <taxon>Gastropoda</taxon>
        <taxon>Heterobranchia</taxon>
        <taxon>Euthyneura</taxon>
        <taxon>Panpulmonata</taxon>
        <taxon>Sacoglossa</taxon>
        <taxon>Placobranchoidea</taxon>
        <taxon>Plakobranchidae</taxon>
        <taxon>Elysia</taxon>
    </lineage>
</organism>
<protein>
    <recommendedName>
        <fullName evidence="3">Ras-associating domain-containing protein</fullName>
    </recommendedName>
</protein>
<reference evidence="1 2" key="1">
    <citation type="journal article" date="2021" name="Elife">
        <title>Chloroplast acquisition without the gene transfer in kleptoplastic sea slugs, Plakobranchus ocellatus.</title>
        <authorList>
            <person name="Maeda T."/>
            <person name="Takahashi S."/>
            <person name="Yoshida T."/>
            <person name="Shimamura S."/>
            <person name="Takaki Y."/>
            <person name="Nagai Y."/>
            <person name="Toyoda A."/>
            <person name="Suzuki Y."/>
            <person name="Arimoto A."/>
            <person name="Ishii H."/>
            <person name="Satoh N."/>
            <person name="Nishiyama T."/>
            <person name="Hasebe M."/>
            <person name="Maruyama T."/>
            <person name="Minagawa J."/>
            <person name="Obokata J."/>
            <person name="Shigenobu S."/>
        </authorList>
    </citation>
    <scope>NUCLEOTIDE SEQUENCE [LARGE SCALE GENOMIC DNA]</scope>
</reference>
<keyword evidence="2" id="KW-1185">Reference proteome</keyword>
<comment type="caution">
    <text evidence="1">The sequence shown here is derived from an EMBL/GenBank/DDBJ whole genome shotgun (WGS) entry which is preliminary data.</text>
</comment>